<feature type="region of interest" description="Disordered" evidence="2">
    <location>
        <begin position="1"/>
        <end position="44"/>
    </location>
</feature>
<feature type="coiled-coil region" evidence="1">
    <location>
        <begin position="147"/>
        <end position="174"/>
    </location>
</feature>
<dbReference type="EMBL" id="RCMI01001710">
    <property type="protein sequence ID" value="KAG2881997.1"/>
    <property type="molecule type" value="Genomic_DNA"/>
</dbReference>
<reference evidence="3" key="1">
    <citation type="submission" date="2018-10" db="EMBL/GenBank/DDBJ databases">
        <title>Effector identification in a new, highly contiguous assembly of the strawberry crown rot pathogen Phytophthora cactorum.</title>
        <authorList>
            <person name="Armitage A.D."/>
            <person name="Nellist C.F."/>
            <person name="Bates H."/>
            <person name="Vickerstaff R.J."/>
            <person name="Harrison R.J."/>
        </authorList>
    </citation>
    <scope>NUCLEOTIDE SEQUENCE</scope>
    <source>
        <strain evidence="3">4032</strain>
    </source>
</reference>
<comment type="caution">
    <text evidence="3">The sequence shown here is derived from an EMBL/GenBank/DDBJ whole genome shotgun (WGS) entry which is preliminary data.</text>
</comment>
<name>A0A8T1AKV3_9STRA</name>
<evidence type="ECO:0000313" key="3">
    <source>
        <dbReference type="EMBL" id="KAG2881997.1"/>
    </source>
</evidence>
<dbReference type="Proteomes" id="UP000774804">
    <property type="component" value="Unassembled WGS sequence"/>
</dbReference>
<accession>A0A8T1AKV3</accession>
<gene>
    <name evidence="3" type="ORF">PC115_g22076</name>
</gene>
<proteinExistence type="predicted"/>
<dbReference type="VEuPathDB" id="FungiDB:PC110_g8617"/>
<evidence type="ECO:0000313" key="4">
    <source>
        <dbReference type="Proteomes" id="UP000774804"/>
    </source>
</evidence>
<evidence type="ECO:0000256" key="1">
    <source>
        <dbReference type="SAM" id="Coils"/>
    </source>
</evidence>
<feature type="compositionally biased region" description="Polar residues" evidence="2">
    <location>
        <begin position="30"/>
        <end position="40"/>
    </location>
</feature>
<feature type="compositionally biased region" description="Polar residues" evidence="2">
    <location>
        <begin position="8"/>
        <end position="21"/>
    </location>
</feature>
<keyword evidence="1" id="KW-0175">Coiled coil</keyword>
<sequence>MVVDLATSPESDPESSGSTRTLLPGRPSSPGDTTSGASNKLDSAGSVSLSSLVALIARQGDERQEDHTFLARLMAYGLTRPNKPSNPTQRQALLNASSATELLVVLPGPYTAPDYSQSLAELKADLYTAQSENASLTRWLDTLAIENADLGTRMKVAEKQVADLEADAKHSANHVASLCKVIALSETKLAKLSR</sequence>
<evidence type="ECO:0000256" key="2">
    <source>
        <dbReference type="SAM" id="MobiDB-lite"/>
    </source>
</evidence>
<protein>
    <submittedName>
        <fullName evidence="3">Uncharacterized protein</fullName>
    </submittedName>
</protein>
<dbReference type="AlphaFoldDB" id="A0A8T1AKV3"/>
<organism evidence="3 4">
    <name type="scientific">Phytophthora cactorum</name>
    <dbReference type="NCBI Taxonomy" id="29920"/>
    <lineage>
        <taxon>Eukaryota</taxon>
        <taxon>Sar</taxon>
        <taxon>Stramenopiles</taxon>
        <taxon>Oomycota</taxon>
        <taxon>Peronosporomycetes</taxon>
        <taxon>Peronosporales</taxon>
        <taxon>Peronosporaceae</taxon>
        <taxon>Phytophthora</taxon>
    </lineage>
</organism>